<accession>A0AAV5TRB6</accession>
<keyword evidence="3" id="KW-1185">Reference proteome</keyword>
<sequence length="94" mass="10157">MIISFLILATISAATAADLSDELRGKWTALSENGTPCIMMYAQIDLTLSYMTDDDSLAEAETITVPAESTTDKSSCYEKVPIGDDFVVSQVLQL</sequence>
<protein>
    <submittedName>
        <fullName evidence="2">Uncharacterized protein</fullName>
    </submittedName>
</protein>
<name>A0AAV5TRB6_9BILA</name>
<gene>
    <name evidence="2" type="ORF">PENTCL1PPCAC_19051</name>
</gene>
<dbReference type="AlphaFoldDB" id="A0AAV5TRB6"/>
<organism evidence="2 3">
    <name type="scientific">Pristionchus entomophagus</name>
    <dbReference type="NCBI Taxonomy" id="358040"/>
    <lineage>
        <taxon>Eukaryota</taxon>
        <taxon>Metazoa</taxon>
        <taxon>Ecdysozoa</taxon>
        <taxon>Nematoda</taxon>
        <taxon>Chromadorea</taxon>
        <taxon>Rhabditida</taxon>
        <taxon>Rhabditina</taxon>
        <taxon>Diplogasteromorpha</taxon>
        <taxon>Diplogasteroidea</taxon>
        <taxon>Neodiplogasteridae</taxon>
        <taxon>Pristionchus</taxon>
    </lineage>
</organism>
<evidence type="ECO:0000313" key="2">
    <source>
        <dbReference type="EMBL" id="GMS96876.1"/>
    </source>
</evidence>
<proteinExistence type="predicted"/>
<feature type="chain" id="PRO_5043461911" evidence="1">
    <location>
        <begin position="17"/>
        <end position="94"/>
    </location>
</feature>
<keyword evidence="1" id="KW-0732">Signal</keyword>
<evidence type="ECO:0000313" key="3">
    <source>
        <dbReference type="Proteomes" id="UP001432027"/>
    </source>
</evidence>
<dbReference type="Gene3D" id="2.40.160.110">
    <property type="match status" value="1"/>
</dbReference>
<dbReference type="EMBL" id="BTSX01000004">
    <property type="protein sequence ID" value="GMS96876.1"/>
    <property type="molecule type" value="Genomic_DNA"/>
</dbReference>
<comment type="caution">
    <text evidence="2">The sequence shown here is derived from an EMBL/GenBank/DDBJ whole genome shotgun (WGS) entry which is preliminary data.</text>
</comment>
<evidence type="ECO:0000256" key="1">
    <source>
        <dbReference type="SAM" id="SignalP"/>
    </source>
</evidence>
<feature type="signal peptide" evidence="1">
    <location>
        <begin position="1"/>
        <end position="16"/>
    </location>
</feature>
<reference evidence="2" key="1">
    <citation type="submission" date="2023-10" db="EMBL/GenBank/DDBJ databases">
        <title>Genome assembly of Pristionchus species.</title>
        <authorList>
            <person name="Yoshida K."/>
            <person name="Sommer R.J."/>
        </authorList>
    </citation>
    <scope>NUCLEOTIDE SEQUENCE</scope>
    <source>
        <strain evidence="2">RS0144</strain>
    </source>
</reference>
<feature type="non-terminal residue" evidence="2">
    <location>
        <position position="94"/>
    </location>
</feature>
<dbReference type="Proteomes" id="UP001432027">
    <property type="component" value="Unassembled WGS sequence"/>
</dbReference>